<sequence length="209" mass="22883">MMRDLISAFRAAAKDRMTAAGWRKRSGDIYTLDLGDGFHAWLGLNKATRALPLQVNPVVGLHYEPLEQLVAELLGTPPTTGTLSRPVGYLTPENRFLQLEIATSEQAEPAAGRLRDLVDAYGLPFARRYADSDALLAALRTTHFVANPDRKNLLIPALHLLRGELQEARDRLADGLAAYGNDATIPIAAEYQLFANHLTERLTAASPQA</sequence>
<comment type="caution">
    <text evidence="1">The sequence shown here is derived from an EMBL/GenBank/DDBJ whole genome shotgun (WGS) entry which is preliminary data.</text>
</comment>
<reference evidence="1 2" key="1">
    <citation type="submission" date="2020-02" db="EMBL/GenBank/DDBJ databases">
        <title>Acidophilic actinobacteria isolated from forest soil.</title>
        <authorList>
            <person name="Golinska P."/>
        </authorList>
    </citation>
    <scope>NUCLEOTIDE SEQUENCE [LARGE SCALE GENOMIC DNA]</scope>
    <source>
        <strain evidence="1 2">NL8</strain>
    </source>
</reference>
<gene>
    <name evidence="1" type="ORF">KGQ19_08680</name>
</gene>
<evidence type="ECO:0000313" key="2">
    <source>
        <dbReference type="Proteomes" id="UP000730482"/>
    </source>
</evidence>
<dbReference type="EMBL" id="JAAFYZ010000020">
    <property type="protein sequence ID" value="MBS2546944.1"/>
    <property type="molecule type" value="Genomic_DNA"/>
</dbReference>
<name>A0ABS5KLM9_9ACTN</name>
<accession>A0ABS5KLM9</accession>
<protein>
    <submittedName>
        <fullName evidence="1">Uncharacterized protein</fullName>
    </submittedName>
</protein>
<proteinExistence type="predicted"/>
<dbReference type="RefSeq" id="WP_194893727.1">
    <property type="nucleotide sequence ID" value="NZ_JAAFYZ010000020.1"/>
</dbReference>
<keyword evidence="2" id="KW-1185">Reference proteome</keyword>
<dbReference type="Proteomes" id="UP000730482">
    <property type="component" value="Unassembled WGS sequence"/>
</dbReference>
<evidence type="ECO:0000313" key="1">
    <source>
        <dbReference type="EMBL" id="MBS2546944.1"/>
    </source>
</evidence>
<organism evidence="1 2">
    <name type="scientific">Catenulispora pinistramenti</name>
    <dbReference type="NCBI Taxonomy" id="2705254"/>
    <lineage>
        <taxon>Bacteria</taxon>
        <taxon>Bacillati</taxon>
        <taxon>Actinomycetota</taxon>
        <taxon>Actinomycetes</taxon>
        <taxon>Catenulisporales</taxon>
        <taxon>Catenulisporaceae</taxon>
        <taxon>Catenulispora</taxon>
    </lineage>
</organism>